<dbReference type="GeneID" id="81354544"/>
<evidence type="ECO:0000313" key="2">
    <source>
        <dbReference type="EMBL" id="KAJ5102542.1"/>
    </source>
</evidence>
<proteinExistence type="predicted"/>
<dbReference type="Proteomes" id="UP001149074">
    <property type="component" value="Unassembled WGS sequence"/>
</dbReference>
<comment type="caution">
    <text evidence="2">The sequence shown here is derived from an EMBL/GenBank/DDBJ whole genome shotgun (WGS) entry which is preliminary data.</text>
</comment>
<dbReference type="AlphaFoldDB" id="A0A9W9KEX0"/>
<reference evidence="2" key="2">
    <citation type="journal article" date="2023" name="IMA Fungus">
        <title>Comparative genomic study of the Penicillium genus elucidates a diverse pangenome and 15 lateral gene transfer events.</title>
        <authorList>
            <person name="Petersen C."/>
            <person name="Sorensen T."/>
            <person name="Nielsen M.R."/>
            <person name="Sondergaard T.E."/>
            <person name="Sorensen J.L."/>
            <person name="Fitzpatrick D.A."/>
            <person name="Frisvad J.C."/>
            <person name="Nielsen K.L."/>
        </authorList>
    </citation>
    <scope>NUCLEOTIDE SEQUENCE</scope>
    <source>
        <strain evidence="2">IBT 30761</strain>
    </source>
</reference>
<dbReference type="RefSeq" id="XP_056475922.1">
    <property type="nucleotide sequence ID" value="XM_056615565.1"/>
</dbReference>
<sequence>MAYTEEEYKTIMELFRDHVYKAYNPIDRYPADMDWDIAHGMDRIDDKNDKDYDPSTDESNGRRRRSKVKKAKVTKSRVMKPRAKMTKPKAHKAKKQVAPSAYSDAAGETMENAKSEHTMRSSSSEETILEAAQRGTSAGSVLAGSMQAVSPL</sequence>
<protein>
    <submittedName>
        <fullName evidence="2">Uncharacterized protein</fullName>
    </submittedName>
</protein>
<keyword evidence="3" id="KW-1185">Reference proteome</keyword>
<name>A0A9W9KEX0_9EURO</name>
<feature type="compositionally biased region" description="Basic residues" evidence="1">
    <location>
        <begin position="62"/>
        <end position="95"/>
    </location>
</feature>
<organism evidence="2 3">
    <name type="scientific">Penicillium argentinense</name>
    <dbReference type="NCBI Taxonomy" id="1131581"/>
    <lineage>
        <taxon>Eukaryota</taxon>
        <taxon>Fungi</taxon>
        <taxon>Dikarya</taxon>
        <taxon>Ascomycota</taxon>
        <taxon>Pezizomycotina</taxon>
        <taxon>Eurotiomycetes</taxon>
        <taxon>Eurotiomycetidae</taxon>
        <taxon>Eurotiales</taxon>
        <taxon>Aspergillaceae</taxon>
        <taxon>Penicillium</taxon>
    </lineage>
</organism>
<evidence type="ECO:0000313" key="3">
    <source>
        <dbReference type="Proteomes" id="UP001149074"/>
    </source>
</evidence>
<dbReference type="EMBL" id="JAPQKI010000004">
    <property type="protein sequence ID" value="KAJ5102542.1"/>
    <property type="molecule type" value="Genomic_DNA"/>
</dbReference>
<reference evidence="2" key="1">
    <citation type="submission" date="2022-11" db="EMBL/GenBank/DDBJ databases">
        <authorList>
            <person name="Petersen C."/>
        </authorList>
    </citation>
    <scope>NUCLEOTIDE SEQUENCE</scope>
    <source>
        <strain evidence="2">IBT 30761</strain>
    </source>
</reference>
<gene>
    <name evidence="2" type="ORF">N7532_003071</name>
</gene>
<feature type="region of interest" description="Disordered" evidence="1">
    <location>
        <begin position="42"/>
        <end position="152"/>
    </location>
</feature>
<accession>A0A9W9KEX0</accession>
<evidence type="ECO:0000256" key="1">
    <source>
        <dbReference type="SAM" id="MobiDB-lite"/>
    </source>
</evidence>
<feature type="compositionally biased region" description="Basic and acidic residues" evidence="1">
    <location>
        <begin position="42"/>
        <end position="53"/>
    </location>
</feature>